<dbReference type="GeneID" id="73331318"/>
<protein>
    <submittedName>
        <fullName evidence="2">Uncharacterized protein</fullName>
    </submittedName>
</protein>
<dbReference type="Proteomes" id="UP001055115">
    <property type="component" value="Unassembled WGS sequence"/>
</dbReference>
<reference evidence="2 3" key="1">
    <citation type="submission" date="2022-03" db="EMBL/GenBank/DDBJ databases">
        <title>Genome data of Colletotrichum spp.</title>
        <authorList>
            <person name="Utami Y.D."/>
            <person name="Hiruma K."/>
        </authorList>
    </citation>
    <scope>NUCLEOTIDE SEQUENCE [LARGE SCALE GENOMIC DNA]</scope>
    <source>
        <strain evidence="2 3">MAFF 239500</strain>
    </source>
</reference>
<dbReference type="AlphaFoldDB" id="A0AA37PDW7"/>
<organism evidence="2 3">
    <name type="scientific">Colletotrichum spaethianum</name>
    <dbReference type="NCBI Taxonomy" id="700344"/>
    <lineage>
        <taxon>Eukaryota</taxon>
        <taxon>Fungi</taxon>
        <taxon>Dikarya</taxon>
        <taxon>Ascomycota</taxon>
        <taxon>Pezizomycotina</taxon>
        <taxon>Sordariomycetes</taxon>
        <taxon>Hypocreomycetidae</taxon>
        <taxon>Glomerellales</taxon>
        <taxon>Glomerellaceae</taxon>
        <taxon>Colletotrichum</taxon>
        <taxon>Colletotrichum spaethianum species complex</taxon>
    </lineage>
</organism>
<evidence type="ECO:0000313" key="2">
    <source>
        <dbReference type="EMBL" id="GKT50335.1"/>
    </source>
</evidence>
<dbReference type="EMBL" id="BQXU01000036">
    <property type="protein sequence ID" value="GKT50335.1"/>
    <property type="molecule type" value="Genomic_DNA"/>
</dbReference>
<name>A0AA37PDW7_9PEZI</name>
<feature type="compositionally biased region" description="Acidic residues" evidence="1">
    <location>
        <begin position="1"/>
        <end position="12"/>
    </location>
</feature>
<accession>A0AA37PDW7</accession>
<keyword evidence="3" id="KW-1185">Reference proteome</keyword>
<proteinExistence type="predicted"/>
<sequence length="243" mass="26134">MDDVPTSADDEVVQSLAGSPSDALFGLDNSDLGTSAEPNGPDIQVSEDMPSENPTETTADKTMANDIEAEDTTSDETMTVFGGVDSSVKATTDKIPLEPTPATTEDAQTSMKIDIENDEHSPSIEVGDTHVNSTFANRSSAENTALQDPEWRTCKLEIVLPDLSPEERAQYVSITSDVVNEVVEKVTGSEGEVWYKAEFTDGRQDIPASNVLKLLTCCMQLEEHMRIVVSGLGQLTCTRLATG</sequence>
<feature type="region of interest" description="Disordered" evidence="1">
    <location>
        <begin position="1"/>
        <end position="74"/>
    </location>
</feature>
<dbReference type="RefSeq" id="XP_049132685.1">
    <property type="nucleotide sequence ID" value="XM_049276728.1"/>
</dbReference>
<comment type="caution">
    <text evidence="2">The sequence shown here is derived from an EMBL/GenBank/DDBJ whole genome shotgun (WGS) entry which is preliminary data.</text>
</comment>
<gene>
    <name evidence="2" type="ORF">ColSpa_10516</name>
</gene>
<evidence type="ECO:0000256" key="1">
    <source>
        <dbReference type="SAM" id="MobiDB-lite"/>
    </source>
</evidence>
<evidence type="ECO:0000313" key="3">
    <source>
        <dbReference type="Proteomes" id="UP001055115"/>
    </source>
</evidence>